<dbReference type="Pfam" id="PF09723">
    <property type="entry name" value="Zn_ribbon_8"/>
    <property type="match status" value="1"/>
</dbReference>
<dbReference type="PANTHER" id="PTHR34404">
    <property type="entry name" value="REGULATORY PROTEIN, FMDB FAMILY"/>
    <property type="match status" value="1"/>
</dbReference>
<dbReference type="AlphaFoldDB" id="A0A0M2UYG7"/>
<dbReference type="NCBIfam" id="TIGR02605">
    <property type="entry name" value="CxxC_CxxC_SSSS"/>
    <property type="match status" value="1"/>
</dbReference>
<evidence type="ECO:0000313" key="3">
    <source>
        <dbReference type="EMBL" id="KKO21113.1"/>
    </source>
</evidence>
<protein>
    <recommendedName>
        <fullName evidence="2">Putative regulatory protein FmdB zinc ribbon domain-containing protein</fullName>
    </recommendedName>
</protein>
<comment type="caution">
    <text evidence="3">The sequence shown here is derived from an EMBL/GenBank/DDBJ whole genome shotgun (WGS) entry which is preliminary data.</text>
</comment>
<accession>A0A0M2UYG7</accession>
<proteinExistence type="predicted"/>
<evidence type="ECO:0000259" key="2">
    <source>
        <dbReference type="SMART" id="SM00834"/>
    </source>
</evidence>
<dbReference type="Proteomes" id="UP000034954">
    <property type="component" value="Unassembled WGS sequence"/>
</dbReference>
<gene>
    <name evidence="3" type="ORF">BROFUL_00159</name>
</gene>
<organism evidence="3 4">
    <name type="scientific">Candidatus Brocadia fulgida</name>
    <dbReference type="NCBI Taxonomy" id="380242"/>
    <lineage>
        <taxon>Bacteria</taxon>
        <taxon>Pseudomonadati</taxon>
        <taxon>Planctomycetota</taxon>
        <taxon>Candidatus Brocadiia</taxon>
        <taxon>Candidatus Brocadiales</taxon>
        <taxon>Candidatus Brocadiaceae</taxon>
        <taxon>Candidatus Brocadia</taxon>
    </lineage>
</organism>
<name>A0A0M2UYG7_9BACT</name>
<feature type="region of interest" description="Disordered" evidence="1">
    <location>
        <begin position="65"/>
        <end position="88"/>
    </location>
</feature>
<dbReference type="EMBL" id="LAQJ01000017">
    <property type="protein sequence ID" value="KKO21113.1"/>
    <property type="molecule type" value="Genomic_DNA"/>
</dbReference>
<dbReference type="InterPro" id="IPR013429">
    <property type="entry name" value="Regulatory_FmdB_Zinc_ribbon"/>
</dbReference>
<feature type="domain" description="Putative regulatory protein FmdB zinc ribbon" evidence="2">
    <location>
        <begin position="1"/>
        <end position="42"/>
    </location>
</feature>
<evidence type="ECO:0000313" key="4">
    <source>
        <dbReference type="Proteomes" id="UP000034954"/>
    </source>
</evidence>
<evidence type="ECO:0000256" key="1">
    <source>
        <dbReference type="SAM" id="MobiDB-lite"/>
    </source>
</evidence>
<dbReference type="PANTHER" id="PTHR34404:SF2">
    <property type="entry name" value="CONSERVED SERINE RICH PROTEIN"/>
    <property type="match status" value="1"/>
</dbReference>
<sequence length="88" mass="9886">MPTYDYKCSACSHSFELFQHIKENPVKKCPACGKLKVERVIGAGGAVIFKGSGFYQTDYRSEEYKSKAKKEAEPVKSEKSETKATEKK</sequence>
<dbReference type="PATRIC" id="fig|380242.3.peg.197"/>
<dbReference type="SMART" id="SM00834">
    <property type="entry name" value="CxxC_CXXC_SSSS"/>
    <property type="match status" value="1"/>
</dbReference>
<keyword evidence="4" id="KW-1185">Reference proteome</keyword>
<reference evidence="3 4" key="1">
    <citation type="journal article" date="2013" name="BMC Microbiol.">
        <title>Identification of the type II cytochrome c maturation pathway in anammox bacteria by comparative genomics.</title>
        <authorList>
            <person name="Ferousi C."/>
            <person name="Speth D.R."/>
            <person name="Reimann J."/>
            <person name="Op den Camp H.J."/>
            <person name="Allen J.W."/>
            <person name="Keltjens J.T."/>
            <person name="Jetten M.S."/>
        </authorList>
    </citation>
    <scope>NUCLEOTIDE SEQUENCE [LARGE SCALE GENOMIC DNA]</scope>
    <source>
        <strain evidence="3">RU1</strain>
    </source>
</reference>